<evidence type="ECO:0000256" key="7">
    <source>
        <dbReference type="ARBA" id="ARBA00023163"/>
    </source>
</evidence>
<feature type="region of interest" description="Disordered" evidence="11">
    <location>
        <begin position="628"/>
        <end position="666"/>
    </location>
</feature>
<dbReference type="GO" id="GO:0003712">
    <property type="term" value="F:transcription coregulator activity"/>
    <property type="evidence" value="ECO:0007669"/>
    <property type="project" value="InterPro"/>
</dbReference>
<protein>
    <submittedName>
        <fullName evidence="13">NSNH protein</fullName>
    </submittedName>
</protein>
<dbReference type="PANTHER" id="PTHR12304:SF4">
    <property type="entry name" value="URIDINE NUCLEOSIDASE"/>
    <property type="match status" value="1"/>
</dbReference>
<comment type="caution">
    <text evidence="13">The sequence shown here is derived from an EMBL/GenBank/DDBJ whole genome shotgun (WGS) entry which is preliminary data.</text>
</comment>
<comment type="subcellular location">
    <subcellularLocation>
        <location evidence="1">Nucleus</location>
    </subcellularLocation>
</comment>
<evidence type="ECO:0000313" key="14">
    <source>
        <dbReference type="Proteomes" id="UP000604046"/>
    </source>
</evidence>
<dbReference type="GO" id="GO:0006152">
    <property type="term" value="P:purine nucleoside catabolic process"/>
    <property type="evidence" value="ECO:0007669"/>
    <property type="project" value="TreeGrafter"/>
</dbReference>
<dbReference type="InterPro" id="IPR036452">
    <property type="entry name" value="Ribo_hydro-like"/>
</dbReference>
<gene>
    <name evidence="13" type="primary">NSNH</name>
    <name evidence="13" type="ORF">SNAT2548_LOCUS19578</name>
</gene>
<evidence type="ECO:0000256" key="11">
    <source>
        <dbReference type="SAM" id="MobiDB-lite"/>
    </source>
</evidence>
<evidence type="ECO:0000256" key="3">
    <source>
        <dbReference type="ARBA" id="ARBA00009176"/>
    </source>
</evidence>
<keyword evidence="4" id="KW-0378">Hydrolase</keyword>
<evidence type="ECO:0000256" key="5">
    <source>
        <dbReference type="ARBA" id="ARBA00023015"/>
    </source>
</evidence>
<feature type="region of interest" description="Disordered" evidence="11">
    <location>
        <begin position="715"/>
        <end position="764"/>
    </location>
</feature>
<feature type="coiled-coil region" evidence="10">
    <location>
        <begin position="443"/>
        <end position="474"/>
    </location>
</feature>
<organism evidence="13 14">
    <name type="scientific">Symbiodinium natans</name>
    <dbReference type="NCBI Taxonomy" id="878477"/>
    <lineage>
        <taxon>Eukaryota</taxon>
        <taxon>Sar</taxon>
        <taxon>Alveolata</taxon>
        <taxon>Dinophyceae</taxon>
        <taxon>Suessiales</taxon>
        <taxon>Symbiodiniaceae</taxon>
        <taxon>Symbiodinium</taxon>
    </lineage>
</organism>
<evidence type="ECO:0000256" key="1">
    <source>
        <dbReference type="ARBA" id="ARBA00004123"/>
    </source>
</evidence>
<keyword evidence="8" id="KW-0539">Nucleus</keyword>
<evidence type="ECO:0000256" key="4">
    <source>
        <dbReference type="ARBA" id="ARBA00022801"/>
    </source>
</evidence>
<dbReference type="Pfam" id="PF01156">
    <property type="entry name" value="IU_nuc_hydro"/>
    <property type="match status" value="1"/>
</dbReference>
<dbReference type="Gene3D" id="1.10.10.1340">
    <property type="entry name" value="Mediator of RNA polymerase II, submodule Med31 (Soh1)"/>
    <property type="match status" value="1"/>
</dbReference>
<dbReference type="AlphaFoldDB" id="A0A812QAG6"/>
<feature type="domain" description="Inosine/uridine-preferring nucleoside hydrolase" evidence="12">
    <location>
        <begin position="56"/>
        <end position="367"/>
    </location>
</feature>
<evidence type="ECO:0000256" key="10">
    <source>
        <dbReference type="SAM" id="Coils"/>
    </source>
</evidence>
<keyword evidence="5" id="KW-0805">Transcription regulation</keyword>
<dbReference type="GO" id="GO:0016592">
    <property type="term" value="C:mediator complex"/>
    <property type="evidence" value="ECO:0007669"/>
    <property type="project" value="InterPro"/>
</dbReference>
<comment type="similarity">
    <text evidence="3">Belongs to the IUNH family.</text>
</comment>
<dbReference type="GO" id="GO:0005829">
    <property type="term" value="C:cytosol"/>
    <property type="evidence" value="ECO:0007669"/>
    <property type="project" value="TreeGrafter"/>
</dbReference>
<dbReference type="InterPro" id="IPR023186">
    <property type="entry name" value="IUNH"/>
</dbReference>
<dbReference type="GO" id="GO:0008477">
    <property type="term" value="F:purine nucleosidase activity"/>
    <property type="evidence" value="ECO:0007669"/>
    <property type="project" value="TreeGrafter"/>
</dbReference>
<dbReference type="Proteomes" id="UP000604046">
    <property type="component" value="Unassembled WGS sequence"/>
</dbReference>
<dbReference type="Pfam" id="PF05669">
    <property type="entry name" value="Med31"/>
    <property type="match status" value="1"/>
</dbReference>
<keyword evidence="7" id="KW-0804">Transcription</keyword>
<keyword evidence="6" id="KW-0010">Activator</keyword>
<accession>A0A812QAG6</accession>
<feature type="compositionally biased region" description="Basic and acidic residues" evidence="11">
    <location>
        <begin position="731"/>
        <end position="745"/>
    </location>
</feature>
<dbReference type="SUPFAM" id="SSF53590">
    <property type="entry name" value="Nucleoside hydrolase"/>
    <property type="match status" value="1"/>
</dbReference>
<dbReference type="InterPro" id="IPR008831">
    <property type="entry name" value="Mediator_Med31"/>
</dbReference>
<evidence type="ECO:0000259" key="12">
    <source>
        <dbReference type="Pfam" id="PF01156"/>
    </source>
</evidence>
<dbReference type="InterPro" id="IPR001910">
    <property type="entry name" value="Inosine/uridine_hydrolase_dom"/>
</dbReference>
<evidence type="ECO:0000256" key="9">
    <source>
        <dbReference type="ARBA" id="ARBA00023295"/>
    </source>
</evidence>
<dbReference type="EMBL" id="CAJNDS010002183">
    <property type="protein sequence ID" value="CAE7362778.1"/>
    <property type="molecule type" value="Genomic_DNA"/>
</dbReference>
<feature type="region of interest" description="Disordered" evidence="11">
    <location>
        <begin position="489"/>
        <end position="513"/>
    </location>
</feature>
<proteinExistence type="inferred from homology"/>
<name>A0A812QAG6_9DINO</name>
<evidence type="ECO:0000256" key="6">
    <source>
        <dbReference type="ARBA" id="ARBA00023159"/>
    </source>
</evidence>
<keyword evidence="14" id="KW-1185">Reference proteome</keyword>
<dbReference type="PANTHER" id="PTHR12304">
    <property type="entry name" value="INOSINE-URIDINE PREFERRING NUCLEOSIDE HYDROLASE"/>
    <property type="match status" value="1"/>
</dbReference>
<dbReference type="OrthoDB" id="432381at2759"/>
<sequence length="764" mass="83850">MFCHGRRLSTSLIRPSFAAVLGLSSHVLTRRSKLATCDSSVHQKKDGSASGPARRVIIDTDPGVDDALAILLASGSPQLKLEGLSIAFGNGKDIAALGSNAKLILRLAGLATTPVSLGAEPTTCTDDEVGAVVQREGMAKTLVHGEDHMGNVSAQYGKDASDRTGFHELAAPEFIYQLCKRHPREITLVCIGPLHNLASALHAHPDLPELLREVVIMGGAFGERRGNRTPSAEANFFDDPEAAQAVLTAGFEHLVLAGLDITHQTDMLVLRKACVESGSALSQFVWDLCENFINVYHDWGETLAPAHDTIPIMYLLRPDLFEGQRVRVEVETKGDITRGMSIADWKGQWQKPKNCTVLRRITDGDEFCREFVRAISRLPDFAVRLSAALRQLAEAPAAAKEGEPTVRKHAQGLHESCRRFQLLARSVPDEVGRWKDEDLISAVQDLQKQDSQLTEELQRVASEAEQLRKESERAVWSFSSRLIGAEDDLSEEAQEDAIETRPKTPSASSLRPKLQDLAQDRSRRFAEELEFVQCLANPSYVTWLAAQGFLGDPGFANFLDYLCYWRRPQYVRYITYPACLAMLDLLRDPAVRGRLQRTDAESFLSSNLLHAWGRVKEVRVGPEVLPELAGAGTEADTPGMDEPAPKSPTADSSITAGIFSNVGGTGPDKGNAKAWLKKTWDRRADARSGARTISEEAEAAARPLLLQFCGSTEKMEQTVKKRKQTWQDPSDGAKGDLAEVSRGSELDPVPAEVPLLRRTKPRTA</sequence>
<keyword evidence="10" id="KW-0175">Coiled coil</keyword>
<dbReference type="GO" id="GO:0006355">
    <property type="term" value="P:regulation of DNA-templated transcription"/>
    <property type="evidence" value="ECO:0007669"/>
    <property type="project" value="InterPro"/>
</dbReference>
<evidence type="ECO:0000256" key="8">
    <source>
        <dbReference type="ARBA" id="ARBA00023242"/>
    </source>
</evidence>
<dbReference type="InterPro" id="IPR038089">
    <property type="entry name" value="Med31_sf"/>
</dbReference>
<evidence type="ECO:0000313" key="13">
    <source>
        <dbReference type="EMBL" id="CAE7362778.1"/>
    </source>
</evidence>
<dbReference type="Gene3D" id="3.90.245.10">
    <property type="entry name" value="Ribonucleoside hydrolase-like"/>
    <property type="match status" value="1"/>
</dbReference>
<reference evidence="13" key="1">
    <citation type="submission" date="2021-02" db="EMBL/GenBank/DDBJ databases">
        <authorList>
            <person name="Dougan E. K."/>
            <person name="Rhodes N."/>
            <person name="Thang M."/>
            <person name="Chan C."/>
        </authorList>
    </citation>
    <scope>NUCLEOTIDE SEQUENCE</scope>
</reference>
<keyword evidence="9" id="KW-0326">Glycosidase</keyword>
<evidence type="ECO:0000256" key="2">
    <source>
        <dbReference type="ARBA" id="ARBA00006378"/>
    </source>
</evidence>
<comment type="similarity">
    <text evidence="2">Belongs to the Mediator complex subunit 31 family.</text>
</comment>